<keyword evidence="7" id="KW-0067">ATP-binding</keyword>
<dbReference type="PANTHER" id="PTHR43065">
    <property type="entry name" value="SENSOR HISTIDINE KINASE"/>
    <property type="match status" value="1"/>
</dbReference>
<feature type="transmembrane region" description="Helical" evidence="5">
    <location>
        <begin position="141"/>
        <end position="158"/>
    </location>
</feature>
<dbReference type="InterPro" id="IPR003594">
    <property type="entry name" value="HATPase_dom"/>
</dbReference>
<evidence type="ECO:0000256" key="3">
    <source>
        <dbReference type="ARBA" id="ARBA00022553"/>
    </source>
</evidence>
<keyword evidence="3" id="KW-0597">Phosphoprotein</keyword>
<dbReference type="InterPro" id="IPR036097">
    <property type="entry name" value="HisK_dim/P_sf"/>
</dbReference>
<feature type="domain" description="Histidine kinase" evidence="6">
    <location>
        <begin position="208"/>
        <end position="422"/>
    </location>
</feature>
<reference evidence="7 8" key="1">
    <citation type="submission" date="2022-11" db="EMBL/GenBank/DDBJ databases">
        <title>Minimal conservation of predation-associated metabolite biosynthetic gene clusters underscores biosynthetic potential of Myxococcota including descriptions for ten novel species: Archangium lansinium sp. nov., Myxococcus landrumus sp. nov., Nannocystis bai.</title>
        <authorList>
            <person name="Ahearne A."/>
            <person name="Stevens C."/>
            <person name="Dowd S."/>
        </authorList>
    </citation>
    <scope>NUCLEOTIDE SEQUENCE [LARGE SCALE GENOMIC DNA]</scope>
    <source>
        <strain evidence="7 8">NCWAL01</strain>
    </source>
</reference>
<dbReference type="Gene3D" id="1.10.287.130">
    <property type="match status" value="1"/>
</dbReference>
<sequence length="426" mass="47638">MPFSTQFPTDEDLETLLRRPRLVSVLGANVLNLLVIIWYWGQWRLLTGALLICAVLSLINSKVFEWMARRFGGGVAETVRVVFNAAGLVVGGTLLQWPVLVWVFLPYNVLWFTGLDAWNRWRMVFFLGLVDGVALWQGSDLQMLAAFSVLSLFAYLITEKHSAVMMGVLKQVLAQRERLRQAHRELQVMHERALDQEKLSSLGMMAAGVAHEINNPMSYVTSNVNWLLRDLRKVPQLPCSLQEYVDDVLPATLDGIRRVNAIVMDLRRFARGDSESFTEFNFDAELQSALRIAQGELSHCQVETDLQEIGTFVGRPQQITQVLVHLFINAGHAVTDTGRVIISSRREGDMARVEVRDTGVGMSSETMKRLFEPFFTTKPPGKGMGLGLAAAHGIVTSHGGRIEVESELQKGARFTLFLPCRPPSAS</sequence>
<name>A0ABT5DA74_9BACT</name>
<comment type="caution">
    <text evidence="7">The sequence shown here is derived from an EMBL/GenBank/DDBJ whole genome shotgun (WGS) entry which is preliminary data.</text>
</comment>
<keyword evidence="5" id="KW-1133">Transmembrane helix</keyword>
<dbReference type="InterPro" id="IPR036890">
    <property type="entry name" value="HATPase_C_sf"/>
</dbReference>
<evidence type="ECO:0000256" key="2">
    <source>
        <dbReference type="ARBA" id="ARBA00012438"/>
    </source>
</evidence>
<feature type="transmembrane region" description="Helical" evidence="5">
    <location>
        <begin position="21"/>
        <end position="40"/>
    </location>
</feature>
<keyword evidence="8" id="KW-1185">Reference proteome</keyword>
<dbReference type="PRINTS" id="PR00344">
    <property type="entry name" value="BCTRLSENSOR"/>
</dbReference>
<evidence type="ECO:0000259" key="6">
    <source>
        <dbReference type="PROSITE" id="PS50109"/>
    </source>
</evidence>
<comment type="catalytic activity">
    <reaction evidence="1">
        <text>ATP + protein L-histidine = ADP + protein N-phospho-L-histidine.</text>
        <dbReference type="EC" id="2.7.13.3"/>
    </reaction>
</comment>
<dbReference type="SUPFAM" id="SSF47384">
    <property type="entry name" value="Homodimeric domain of signal transducing histidine kinase"/>
    <property type="match status" value="1"/>
</dbReference>
<keyword evidence="5" id="KW-0472">Membrane</keyword>
<keyword evidence="4" id="KW-0175">Coiled coil</keyword>
<organism evidence="7 8">
    <name type="scientific">Stigmatella ashevillensis</name>
    <dbReference type="NCBI Taxonomy" id="2995309"/>
    <lineage>
        <taxon>Bacteria</taxon>
        <taxon>Pseudomonadati</taxon>
        <taxon>Myxococcota</taxon>
        <taxon>Myxococcia</taxon>
        <taxon>Myxococcales</taxon>
        <taxon>Cystobacterineae</taxon>
        <taxon>Archangiaceae</taxon>
        <taxon>Stigmatella</taxon>
    </lineage>
</organism>
<dbReference type="RefSeq" id="WP_272138988.1">
    <property type="nucleotide sequence ID" value="NZ_JAQNDM010000002.1"/>
</dbReference>
<dbReference type="Proteomes" id="UP001221838">
    <property type="component" value="Unassembled WGS sequence"/>
</dbReference>
<accession>A0ABT5DA74</accession>
<protein>
    <recommendedName>
        <fullName evidence="2">histidine kinase</fullName>
        <ecNumber evidence="2">2.7.13.3</ecNumber>
    </recommendedName>
</protein>
<dbReference type="SMART" id="SM00388">
    <property type="entry name" value="HisKA"/>
    <property type="match status" value="1"/>
</dbReference>
<evidence type="ECO:0000256" key="4">
    <source>
        <dbReference type="SAM" id="Coils"/>
    </source>
</evidence>
<dbReference type="CDD" id="cd00082">
    <property type="entry name" value="HisKA"/>
    <property type="match status" value="1"/>
</dbReference>
<feature type="coiled-coil region" evidence="4">
    <location>
        <begin position="169"/>
        <end position="196"/>
    </location>
</feature>
<dbReference type="EMBL" id="JAQNDM010000002">
    <property type="protein sequence ID" value="MDC0709970.1"/>
    <property type="molecule type" value="Genomic_DNA"/>
</dbReference>
<proteinExistence type="predicted"/>
<feature type="transmembrane region" description="Helical" evidence="5">
    <location>
        <begin position="85"/>
        <end position="105"/>
    </location>
</feature>
<dbReference type="InterPro" id="IPR003661">
    <property type="entry name" value="HisK_dim/P_dom"/>
</dbReference>
<dbReference type="EC" id="2.7.13.3" evidence="2"/>
<evidence type="ECO:0000313" key="8">
    <source>
        <dbReference type="Proteomes" id="UP001221838"/>
    </source>
</evidence>
<keyword evidence="7" id="KW-0547">Nucleotide-binding</keyword>
<evidence type="ECO:0000256" key="5">
    <source>
        <dbReference type="SAM" id="Phobius"/>
    </source>
</evidence>
<dbReference type="SUPFAM" id="SSF55874">
    <property type="entry name" value="ATPase domain of HSP90 chaperone/DNA topoisomerase II/histidine kinase"/>
    <property type="match status" value="1"/>
</dbReference>
<keyword evidence="5" id="KW-0812">Transmembrane</keyword>
<gene>
    <name evidence="7" type="ORF">POL68_15960</name>
</gene>
<dbReference type="PANTHER" id="PTHR43065:SF50">
    <property type="entry name" value="HISTIDINE KINASE"/>
    <property type="match status" value="1"/>
</dbReference>
<feature type="transmembrane region" description="Helical" evidence="5">
    <location>
        <begin position="46"/>
        <end position="64"/>
    </location>
</feature>
<dbReference type="InterPro" id="IPR005467">
    <property type="entry name" value="His_kinase_dom"/>
</dbReference>
<dbReference type="SMART" id="SM00387">
    <property type="entry name" value="HATPase_c"/>
    <property type="match status" value="1"/>
</dbReference>
<evidence type="ECO:0000313" key="7">
    <source>
        <dbReference type="EMBL" id="MDC0709970.1"/>
    </source>
</evidence>
<evidence type="ECO:0000256" key="1">
    <source>
        <dbReference type="ARBA" id="ARBA00000085"/>
    </source>
</evidence>
<dbReference type="Gene3D" id="3.30.565.10">
    <property type="entry name" value="Histidine kinase-like ATPase, C-terminal domain"/>
    <property type="match status" value="1"/>
</dbReference>
<dbReference type="PROSITE" id="PS50109">
    <property type="entry name" value="HIS_KIN"/>
    <property type="match status" value="1"/>
</dbReference>
<dbReference type="Pfam" id="PF02518">
    <property type="entry name" value="HATPase_c"/>
    <property type="match status" value="1"/>
</dbReference>
<dbReference type="InterPro" id="IPR004358">
    <property type="entry name" value="Sig_transdc_His_kin-like_C"/>
</dbReference>
<dbReference type="GO" id="GO:0005524">
    <property type="term" value="F:ATP binding"/>
    <property type="evidence" value="ECO:0007669"/>
    <property type="project" value="UniProtKB-KW"/>
</dbReference>
<dbReference type="Pfam" id="PF00512">
    <property type="entry name" value="HisKA"/>
    <property type="match status" value="1"/>
</dbReference>